<comment type="caution">
    <text evidence="6">The sequence shown here is derived from an EMBL/GenBank/DDBJ whole genome shotgun (WGS) entry which is preliminary data.</text>
</comment>
<dbReference type="EMBL" id="AHMO02000008">
    <property type="protein sequence ID" value="EQA44030.1"/>
    <property type="molecule type" value="Genomic_DNA"/>
</dbReference>
<keyword evidence="3" id="KW-0802">TPR repeat</keyword>
<evidence type="ECO:0000256" key="1">
    <source>
        <dbReference type="ARBA" id="ARBA00022729"/>
    </source>
</evidence>
<dbReference type="PROSITE" id="PS00194">
    <property type="entry name" value="THIOREDOXIN_1"/>
    <property type="match status" value="1"/>
</dbReference>
<dbReference type="RefSeq" id="WP_010568865.1">
    <property type="nucleotide sequence ID" value="NZ_AHMO02000008.1"/>
</dbReference>
<evidence type="ECO:0000259" key="5">
    <source>
        <dbReference type="PROSITE" id="PS51352"/>
    </source>
</evidence>
<keyword evidence="7" id="KW-1185">Reference proteome</keyword>
<sequence>MNLRNLILIPLFSAVLSLVSTDIAAVGVQWESSVEKAFARAKQEGKPIFIDVYADWCGYCKTLKKEIYPKKEVQAELSRFVLLSLDGDRFPNLKKKYQVSGYPTLLFLDRNGSITEKITGMPDTKMVVKTLKNAYSKRDQEGNLLASLEKNSADSKLLLKVGEYYFEARDYAKAANYFYKAFSSDDKSATENQHRALFNLGVTYSEMENYEKTVKTFTLYLEKYPPGTGYAQAAFYYRGMAFKELGKKNEAKHDLTKALELSSDPSEKKELEGILRSL</sequence>
<feature type="domain" description="Thioredoxin" evidence="5">
    <location>
        <begin position="3"/>
        <end position="136"/>
    </location>
</feature>
<feature type="chain" id="PRO_5004562129" evidence="4">
    <location>
        <begin position="25"/>
        <end position="278"/>
    </location>
</feature>
<gene>
    <name evidence="6" type="ORF">LEP1GSC050_4273</name>
</gene>
<dbReference type="SMART" id="SM00028">
    <property type="entry name" value="TPR"/>
    <property type="match status" value="3"/>
</dbReference>
<dbReference type="STRING" id="1049789.LEP1GSC050_4273"/>
<dbReference type="Proteomes" id="UP000015454">
    <property type="component" value="Unassembled WGS sequence"/>
</dbReference>
<dbReference type="AlphaFoldDB" id="T0EYU5"/>
<reference evidence="6" key="1">
    <citation type="submission" date="2013-05" db="EMBL/GenBank/DDBJ databases">
        <authorList>
            <person name="Harkins D.M."/>
            <person name="Durkin A.S."/>
            <person name="Brinkac L.M."/>
            <person name="Haft D.H."/>
            <person name="Selengut J.D."/>
            <person name="Sanka R."/>
            <person name="DePew J."/>
            <person name="Purushe J."/>
            <person name="Hartskeerl R.A."/>
            <person name="Ahmed A."/>
            <person name="van der Linden H."/>
            <person name="Goris M.G.A."/>
            <person name="Vinetz J.M."/>
            <person name="Sutton G.G."/>
            <person name="Nierman W.C."/>
            <person name="Fouts D.E."/>
        </authorList>
    </citation>
    <scope>NUCLEOTIDE SEQUENCE [LARGE SCALE GENOMIC DNA]</scope>
    <source>
        <strain evidence="6">5399</strain>
    </source>
</reference>
<dbReference type="InterPro" id="IPR019734">
    <property type="entry name" value="TPR_rpt"/>
</dbReference>
<dbReference type="PANTHER" id="PTHR15337">
    <property type="entry name" value="ANTERIOR GRADIENT PROTEIN-RELATED"/>
    <property type="match status" value="1"/>
</dbReference>
<dbReference type="GO" id="GO:0006950">
    <property type="term" value="P:response to stress"/>
    <property type="evidence" value="ECO:0007669"/>
    <property type="project" value="UniProtKB-ARBA"/>
</dbReference>
<dbReference type="Gene3D" id="3.40.30.10">
    <property type="entry name" value="Glutaredoxin"/>
    <property type="match status" value="1"/>
</dbReference>
<evidence type="ECO:0000256" key="3">
    <source>
        <dbReference type="PROSITE-ProRule" id="PRU00339"/>
    </source>
</evidence>
<evidence type="ECO:0000313" key="7">
    <source>
        <dbReference type="Proteomes" id="UP000015454"/>
    </source>
</evidence>
<dbReference type="Pfam" id="PF13899">
    <property type="entry name" value="Thioredoxin_7"/>
    <property type="match status" value="1"/>
</dbReference>
<feature type="signal peptide" evidence="4">
    <location>
        <begin position="1"/>
        <end position="24"/>
    </location>
</feature>
<name>T0EYU5_9LEPT</name>
<dbReference type="Pfam" id="PF13174">
    <property type="entry name" value="TPR_6"/>
    <property type="match status" value="1"/>
</dbReference>
<organism evidence="6 7">
    <name type="scientific">Leptospira broomii serovar Hurstbridge str. 5399</name>
    <dbReference type="NCBI Taxonomy" id="1049789"/>
    <lineage>
        <taxon>Bacteria</taxon>
        <taxon>Pseudomonadati</taxon>
        <taxon>Spirochaetota</taxon>
        <taxon>Spirochaetia</taxon>
        <taxon>Leptospirales</taxon>
        <taxon>Leptospiraceae</taxon>
        <taxon>Leptospira</taxon>
    </lineage>
</organism>
<feature type="repeat" description="TPR" evidence="3">
    <location>
        <begin position="232"/>
        <end position="265"/>
    </location>
</feature>
<dbReference type="SUPFAM" id="SSF48452">
    <property type="entry name" value="TPR-like"/>
    <property type="match status" value="1"/>
</dbReference>
<evidence type="ECO:0000256" key="2">
    <source>
        <dbReference type="ARBA" id="ARBA00023284"/>
    </source>
</evidence>
<feature type="repeat" description="TPR" evidence="3">
    <location>
        <begin position="194"/>
        <end position="227"/>
    </location>
</feature>
<keyword evidence="1 4" id="KW-0732">Signal</keyword>
<dbReference type="PROSITE" id="PS50005">
    <property type="entry name" value="TPR"/>
    <property type="match status" value="3"/>
</dbReference>
<dbReference type="Pfam" id="PF13181">
    <property type="entry name" value="TPR_8"/>
    <property type="match status" value="1"/>
</dbReference>
<keyword evidence="2" id="KW-0676">Redox-active center</keyword>
<dbReference type="InterPro" id="IPR011990">
    <property type="entry name" value="TPR-like_helical_dom_sf"/>
</dbReference>
<protein>
    <submittedName>
        <fullName evidence="6">PF03190 family protein</fullName>
    </submittedName>
</protein>
<dbReference type="InterPro" id="IPR036249">
    <property type="entry name" value="Thioredoxin-like_sf"/>
</dbReference>
<dbReference type="InterPro" id="IPR013766">
    <property type="entry name" value="Thioredoxin_domain"/>
</dbReference>
<dbReference type="PROSITE" id="PS51352">
    <property type="entry name" value="THIOREDOXIN_2"/>
    <property type="match status" value="1"/>
</dbReference>
<dbReference type="Gene3D" id="1.25.40.10">
    <property type="entry name" value="Tetratricopeptide repeat domain"/>
    <property type="match status" value="1"/>
</dbReference>
<accession>T0EYU5</accession>
<dbReference type="InterPro" id="IPR051099">
    <property type="entry name" value="AGR/TXD"/>
</dbReference>
<dbReference type="PANTHER" id="PTHR15337:SF11">
    <property type="entry name" value="THIOREDOXIN DOMAIN-CONTAINING PROTEIN"/>
    <property type="match status" value="1"/>
</dbReference>
<evidence type="ECO:0000313" key="6">
    <source>
        <dbReference type="EMBL" id="EQA44030.1"/>
    </source>
</evidence>
<dbReference type="InterPro" id="IPR017937">
    <property type="entry name" value="Thioredoxin_CS"/>
</dbReference>
<evidence type="ECO:0000256" key="4">
    <source>
        <dbReference type="SAM" id="SignalP"/>
    </source>
</evidence>
<feature type="repeat" description="TPR" evidence="3">
    <location>
        <begin position="155"/>
        <end position="188"/>
    </location>
</feature>
<proteinExistence type="predicted"/>
<dbReference type="SUPFAM" id="SSF52833">
    <property type="entry name" value="Thioredoxin-like"/>
    <property type="match status" value="1"/>
</dbReference>
<dbReference type="OrthoDB" id="9811036at2"/>